<comment type="caution">
    <text evidence="1">The sequence shown here is derived from an EMBL/GenBank/DDBJ whole genome shotgun (WGS) entry which is preliminary data.</text>
</comment>
<evidence type="ECO:0000313" key="1">
    <source>
        <dbReference type="EMBL" id="MFC5884141.1"/>
    </source>
</evidence>
<name>A0ABW1EQR5_9ACTN</name>
<proteinExistence type="predicted"/>
<accession>A0ABW1EQR5</accession>
<sequence length="305" mass="33260">MHFTLVVALPSAARGGIGAALATALAPFDIEREVAEYPDYEAAAPSGTAWVEAARHRGEVPDRDDLTWAEVAETVNRVRGYEPGGDNHLYVDDEGRAYFLSTYNRDGKWDGYRIGGRWSAHFLHRPEAAGDPRLITTEYGDSGEEGQAAALRCDGGPRALLDFDALREHEGREAGERHDRWTALVEGLPAAEPWDFFLARHRADGSGYPLDRAQQDYDAQPRRRAALGSEEFGGWPGEFATSREQYVAQARDAAVPGDALLRSDGTWLEPGRGVENGRAAYLRAANAYLDGLAGDVVVVAVHCHG</sequence>
<dbReference type="RefSeq" id="WP_313762521.1">
    <property type="nucleotide sequence ID" value="NZ_BAAAVH010000050.1"/>
</dbReference>
<dbReference type="Proteomes" id="UP001596067">
    <property type="component" value="Unassembled WGS sequence"/>
</dbReference>
<gene>
    <name evidence="1" type="ORF">ACFP0N_03965</name>
</gene>
<dbReference type="EMBL" id="JBHSOD010000003">
    <property type="protein sequence ID" value="MFC5884141.1"/>
    <property type="molecule type" value="Genomic_DNA"/>
</dbReference>
<reference evidence="2" key="1">
    <citation type="journal article" date="2019" name="Int. J. Syst. Evol. Microbiol.">
        <title>The Global Catalogue of Microorganisms (GCM) 10K type strain sequencing project: providing services to taxonomists for standard genome sequencing and annotation.</title>
        <authorList>
            <consortium name="The Broad Institute Genomics Platform"/>
            <consortium name="The Broad Institute Genome Sequencing Center for Infectious Disease"/>
            <person name="Wu L."/>
            <person name="Ma J."/>
        </authorList>
    </citation>
    <scope>NUCLEOTIDE SEQUENCE [LARGE SCALE GENOMIC DNA]</scope>
    <source>
        <strain evidence="2">CGMCC 4.1469</strain>
    </source>
</reference>
<organism evidence="1 2">
    <name type="scientific">Kitasatospora aburaviensis</name>
    <dbReference type="NCBI Taxonomy" id="67265"/>
    <lineage>
        <taxon>Bacteria</taxon>
        <taxon>Bacillati</taxon>
        <taxon>Actinomycetota</taxon>
        <taxon>Actinomycetes</taxon>
        <taxon>Kitasatosporales</taxon>
        <taxon>Streptomycetaceae</taxon>
        <taxon>Kitasatospora</taxon>
    </lineage>
</organism>
<evidence type="ECO:0000313" key="2">
    <source>
        <dbReference type="Proteomes" id="UP001596067"/>
    </source>
</evidence>
<protein>
    <submittedName>
        <fullName evidence="1">Uncharacterized protein</fullName>
    </submittedName>
</protein>
<keyword evidence="2" id="KW-1185">Reference proteome</keyword>